<dbReference type="EMBL" id="CAJHJT010000034">
    <property type="protein sequence ID" value="CAD7003538.1"/>
    <property type="molecule type" value="Genomic_DNA"/>
</dbReference>
<evidence type="ECO:0000313" key="2">
    <source>
        <dbReference type="Proteomes" id="UP000606786"/>
    </source>
</evidence>
<gene>
    <name evidence="1" type="ORF">CCAP1982_LOCUS11988</name>
</gene>
<sequence length="158" mass="16679">MHSCCSFCRLRLRCCQTTHLASAPVAFAAPAPVITATSSQVVARNHNGIAFAPVVAPAAIAPVAPLAKVVAPVAAAPLAAPIAPLAAPAPLIARYAAAPAPWSPVMLLLLRPSPTQLLWPLLMLHRLLLSHMLLPMHQLCVMLLPRLCGNLTNYENLQ</sequence>
<protein>
    <submittedName>
        <fullName evidence="1">(Mediterranean fruit fly) hypothetical protein</fullName>
    </submittedName>
</protein>
<keyword evidence="2" id="KW-1185">Reference proteome</keyword>
<reference evidence="1" key="1">
    <citation type="submission" date="2020-11" db="EMBL/GenBank/DDBJ databases">
        <authorList>
            <person name="Whitehead M."/>
        </authorList>
    </citation>
    <scope>NUCLEOTIDE SEQUENCE</scope>
    <source>
        <strain evidence="1">EGII</strain>
    </source>
</reference>
<name>A0A811UYZ8_CERCA</name>
<proteinExistence type="predicted"/>
<dbReference type="Proteomes" id="UP000606786">
    <property type="component" value="Unassembled WGS sequence"/>
</dbReference>
<evidence type="ECO:0000313" key="1">
    <source>
        <dbReference type="EMBL" id="CAD7003538.1"/>
    </source>
</evidence>
<organism evidence="1 2">
    <name type="scientific">Ceratitis capitata</name>
    <name type="common">Mediterranean fruit fly</name>
    <name type="synonym">Tephritis capitata</name>
    <dbReference type="NCBI Taxonomy" id="7213"/>
    <lineage>
        <taxon>Eukaryota</taxon>
        <taxon>Metazoa</taxon>
        <taxon>Ecdysozoa</taxon>
        <taxon>Arthropoda</taxon>
        <taxon>Hexapoda</taxon>
        <taxon>Insecta</taxon>
        <taxon>Pterygota</taxon>
        <taxon>Neoptera</taxon>
        <taxon>Endopterygota</taxon>
        <taxon>Diptera</taxon>
        <taxon>Brachycera</taxon>
        <taxon>Muscomorpha</taxon>
        <taxon>Tephritoidea</taxon>
        <taxon>Tephritidae</taxon>
        <taxon>Ceratitis</taxon>
        <taxon>Ceratitis</taxon>
    </lineage>
</organism>
<accession>A0A811UYZ8</accession>
<dbReference type="AlphaFoldDB" id="A0A811UYZ8"/>
<comment type="caution">
    <text evidence="1">The sequence shown here is derived from an EMBL/GenBank/DDBJ whole genome shotgun (WGS) entry which is preliminary data.</text>
</comment>